<gene>
    <name evidence="7" type="primary">LOC120050384</name>
</gene>
<dbReference type="SUPFAM" id="SSF49562">
    <property type="entry name" value="C2 domain (Calcium/lipid-binding domain, CaLB)"/>
    <property type="match status" value="2"/>
</dbReference>
<keyword evidence="6" id="KW-1185">Reference proteome</keyword>
<feature type="domain" description="C2" evidence="5">
    <location>
        <begin position="16"/>
        <end position="132"/>
    </location>
</feature>
<sequence>MGMQGVRKQVQSGINIVGPSNAETTPPANPGMYQLDITLKRGHNLAIRDRGGTSDPYVKFKIAGKEVFRSKTINKNLNPLWDERVSLLVDSLREPLYVKVFDYDFGLQDDFMGSAYLYLESLEHQRTLDVTLDLEDPQYPEHNLGTLELAVKLSPKEGDFREATMLLKRSCKRSSKQQHTSMRLSDVHRKAQLWRGIVSISLIEARDLQPMDANGFSDPYVKFRLGHQKYKSKTIPKTLNPQWREQFDFHLYEEQGGFIDITVWDKDAGKKDDFMGRCSIDLSPLSKEHTHKLDLPLEEGEGMLVLLVTLTGAAAVSISDLSVNILDDPHERHQILQRYVLLFVFLYRFCSSSFCVLLFVFLCSALRRSVLVLQLEGDSVVWFEEDCHH</sequence>
<dbReference type="GeneID" id="120050384"/>
<dbReference type="PANTHER" id="PTHR45911">
    <property type="entry name" value="C2 DOMAIN-CONTAINING PROTEIN"/>
    <property type="match status" value="1"/>
</dbReference>
<dbReference type="PANTHER" id="PTHR45911:SF3">
    <property type="entry name" value="DYSFERLIN-RELATED"/>
    <property type="match status" value="1"/>
</dbReference>
<dbReference type="Pfam" id="PF00168">
    <property type="entry name" value="C2"/>
    <property type="match status" value="2"/>
</dbReference>
<evidence type="ECO:0000256" key="4">
    <source>
        <dbReference type="SAM" id="Phobius"/>
    </source>
</evidence>
<dbReference type="FunFam" id="2.60.40.150:FF:000287">
    <property type="entry name" value="Multiple C2 domains, transmembrane 1b"/>
    <property type="match status" value="1"/>
</dbReference>
<name>A0A8U0UIF3_SALNM</name>
<dbReference type="RefSeq" id="XP_038852901.1">
    <property type="nucleotide sequence ID" value="XM_038996973.1"/>
</dbReference>
<dbReference type="PROSITE" id="PS50004">
    <property type="entry name" value="C2"/>
    <property type="match status" value="2"/>
</dbReference>
<dbReference type="Proteomes" id="UP000808372">
    <property type="component" value="Chromosome 1"/>
</dbReference>
<organism evidence="6 7">
    <name type="scientific">Salvelinus namaycush</name>
    <name type="common">Lake trout</name>
    <name type="synonym">Salmo namaycush</name>
    <dbReference type="NCBI Taxonomy" id="8040"/>
    <lineage>
        <taxon>Eukaryota</taxon>
        <taxon>Metazoa</taxon>
        <taxon>Chordata</taxon>
        <taxon>Craniata</taxon>
        <taxon>Vertebrata</taxon>
        <taxon>Euteleostomi</taxon>
        <taxon>Actinopterygii</taxon>
        <taxon>Neopterygii</taxon>
        <taxon>Teleostei</taxon>
        <taxon>Protacanthopterygii</taxon>
        <taxon>Salmoniformes</taxon>
        <taxon>Salmonidae</taxon>
        <taxon>Salmoninae</taxon>
        <taxon>Salvelinus</taxon>
    </lineage>
</organism>
<dbReference type="GO" id="GO:0030672">
    <property type="term" value="C:synaptic vesicle membrane"/>
    <property type="evidence" value="ECO:0007669"/>
    <property type="project" value="TreeGrafter"/>
</dbReference>
<evidence type="ECO:0000313" key="6">
    <source>
        <dbReference type="Proteomes" id="UP000808372"/>
    </source>
</evidence>
<dbReference type="KEGG" id="snh:120050384"/>
<keyword evidence="4" id="KW-1133">Transmembrane helix</keyword>
<evidence type="ECO:0000313" key="7">
    <source>
        <dbReference type="RefSeq" id="XP_038852901.1"/>
    </source>
</evidence>
<dbReference type="CDD" id="cd04042">
    <property type="entry name" value="C2A_MCTP_PRT"/>
    <property type="match status" value="1"/>
</dbReference>
<feature type="domain" description="C2" evidence="5">
    <location>
        <begin position="178"/>
        <end position="297"/>
    </location>
</feature>
<dbReference type="AlphaFoldDB" id="A0A8U0UIF3"/>
<dbReference type="PRINTS" id="PR00360">
    <property type="entry name" value="C2DOMAIN"/>
</dbReference>
<keyword evidence="3" id="KW-0106">Calcium</keyword>
<dbReference type="InterPro" id="IPR000008">
    <property type="entry name" value="C2_dom"/>
</dbReference>
<reference evidence="7" key="1">
    <citation type="submission" date="2025-08" db="UniProtKB">
        <authorList>
            <consortium name="RefSeq"/>
        </authorList>
    </citation>
    <scope>IDENTIFICATION</scope>
    <source>
        <tissue evidence="7">White muscle</tissue>
    </source>
</reference>
<dbReference type="SMART" id="SM00239">
    <property type="entry name" value="C2"/>
    <property type="match status" value="2"/>
</dbReference>
<dbReference type="GO" id="GO:0005509">
    <property type="term" value="F:calcium ion binding"/>
    <property type="evidence" value="ECO:0007669"/>
    <property type="project" value="TreeGrafter"/>
</dbReference>
<dbReference type="Gene3D" id="2.60.40.150">
    <property type="entry name" value="C2 domain"/>
    <property type="match status" value="2"/>
</dbReference>
<keyword evidence="2" id="KW-0479">Metal-binding</keyword>
<evidence type="ECO:0000256" key="1">
    <source>
        <dbReference type="ARBA" id="ARBA00007923"/>
    </source>
</evidence>
<comment type="similarity">
    <text evidence="1">Belongs to the MCTP family.</text>
</comment>
<proteinExistence type="inferred from homology"/>
<accession>A0A8U0UIF3</accession>
<evidence type="ECO:0000256" key="3">
    <source>
        <dbReference type="ARBA" id="ARBA00022837"/>
    </source>
</evidence>
<protein>
    <submittedName>
        <fullName evidence="7">Multiple C2 and transmembrane domain-containing protein 1-like</fullName>
    </submittedName>
</protein>
<evidence type="ECO:0000259" key="5">
    <source>
        <dbReference type="PROSITE" id="PS50004"/>
    </source>
</evidence>
<dbReference type="FunFam" id="2.60.40.150:FF:000050">
    <property type="entry name" value="Multiple C2 and transmembrane domain containing 1"/>
    <property type="match status" value="1"/>
</dbReference>
<feature type="transmembrane region" description="Helical" evidence="4">
    <location>
        <begin position="302"/>
        <end position="319"/>
    </location>
</feature>
<dbReference type="CDD" id="cd08376">
    <property type="entry name" value="C2B_MCTP_PRT"/>
    <property type="match status" value="1"/>
</dbReference>
<dbReference type="GO" id="GO:0046928">
    <property type="term" value="P:regulation of neurotransmitter secretion"/>
    <property type="evidence" value="ECO:0007669"/>
    <property type="project" value="TreeGrafter"/>
</dbReference>
<evidence type="ECO:0000256" key="2">
    <source>
        <dbReference type="ARBA" id="ARBA00022723"/>
    </source>
</evidence>
<feature type="transmembrane region" description="Helical" evidence="4">
    <location>
        <begin position="339"/>
        <end position="363"/>
    </location>
</feature>
<dbReference type="InterPro" id="IPR035892">
    <property type="entry name" value="C2_domain_sf"/>
</dbReference>
<keyword evidence="4" id="KW-0812">Transmembrane</keyword>
<keyword evidence="4" id="KW-0472">Membrane</keyword>